<dbReference type="PANTHER" id="PTHR14009">
    <property type="entry name" value="LEUCINE ZIPPER-EF-HAND CONTAINING TRANSMEMBRANE PROTEIN"/>
    <property type="match status" value="1"/>
</dbReference>
<keyword evidence="1" id="KW-0812">Transmembrane</keyword>
<gene>
    <name evidence="3" type="primary">LOC113857271</name>
</gene>
<dbReference type="InterPro" id="IPR044202">
    <property type="entry name" value="LETM1/MDM38-like"/>
</dbReference>
<reference evidence="3" key="2">
    <citation type="submission" date="2025-08" db="UniProtKB">
        <authorList>
            <consortium name="RefSeq"/>
        </authorList>
    </citation>
    <scope>IDENTIFICATION</scope>
    <source>
        <tissue evidence="3">Young leaves</tissue>
    </source>
</reference>
<evidence type="ECO:0000256" key="1">
    <source>
        <dbReference type="SAM" id="Phobius"/>
    </source>
</evidence>
<feature type="transmembrane region" description="Helical" evidence="1">
    <location>
        <begin position="232"/>
        <end position="251"/>
    </location>
</feature>
<keyword evidence="1" id="KW-1133">Transmembrane helix</keyword>
<dbReference type="AlphaFoldDB" id="A0A8B8KM38"/>
<protein>
    <submittedName>
        <fullName evidence="3">Uncharacterized protein LOC113857271</fullName>
    </submittedName>
</protein>
<dbReference type="KEGG" id="aprc:113857271"/>
<keyword evidence="2" id="KW-1185">Reference proteome</keyword>
<dbReference type="OrthoDB" id="275278at2759"/>
<name>A0A8B8KM38_ABRPR</name>
<dbReference type="GeneID" id="113857271"/>
<keyword evidence="1" id="KW-0472">Membrane</keyword>
<dbReference type="GO" id="GO:0030003">
    <property type="term" value="P:intracellular monoatomic cation homeostasis"/>
    <property type="evidence" value="ECO:0007669"/>
    <property type="project" value="TreeGrafter"/>
</dbReference>
<dbReference type="Proteomes" id="UP000694853">
    <property type="component" value="Unplaced"/>
</dbReference>
<dbReference type="RefSeq" id="XP_027344871.1">
    <property type="nucleotide sequence ID" value="XM_027489070.1"/>
</dbReference>
<dbReference type="PANTHER" id="PTHR14009:SF34">
    <property type="entry name" value="LETM1 RBD DOMAIN-CONTAINING PROTEIN"/>
    <property type="match status" value="1"/>
</dbReference>
<organism evidence="2 3">
    <name type="scientific">Abrus precatorius</name>
    <name type="common">Indian licorice</name>
    <name type="synonym">Glycine abrus</name>
    <dbReference type="NCBI Taxonomy" id="3816"/>
    <lineage>
        <taxon>Eukaryota</taxon>
        <taxon>Viridiplantae</taxon>
        <taxon>Streptophyta</taxon>
        <taxon>Embryophyta</taxon>
        <taxon>Tracheophyta</taxon>
        <taxon>Spermatophyta</taxon>
        <taxon>Magnoliopsida</taxon>
        <taxon>eudicotyledons</taxon>
        <taxon>Gunneridae</taxon>
        <taxon>Pentapetalae</taxon>
        <taxon>rosids</taxon>
        <taxon>fabids</taxon>
        <taxon>Fabales</taxon>
        <taxon>Fabaceae</taxon>
        <taxon>Papilionoideae</taxon>
        <taxon>50 kb inversion clade</taxon>
        <taxon>NPAAA clade</taxon>
        <taxon>indigoferoid/millettioid clade</taxon>
        <taxon>Abreae</taxon>
        <taxon>Abrus</taxon>
    </lineage>
</organism>
<accession>A0A8B8KM38</accession>
<dbReference type="GO" id="GO:0005743">
    <property type="term" value="C:mitochondrial inner membrane"/>
    <property type="evidence" value="ECO:0007669"/>
    <property type="project" value="InterPro"/>
</dbReference>
<reference evidence="2" key="1">
    <citation type="journal article" date="2019" name="Toxins">
        <title>Detection of Abrin-Like and Prepropulchellin-Like Toxin Genes and Transcripts Using Whole Genome Sequencing and Full-Length Transcript Sequencing of Abrus precatorius.</title>
        <authorList>
            <person name="Hovde B.T."/>
            <person name="Daligault H.E."/>
            <person name="Hanschen E.R."/>
            <person name="Kunde Y.A."/>
            <person name="Johnson M.B."/>
            <person name="Starkenburg S.R."/>
            <person name="Johnson S.L."/>
        </authorList>
    </citation>
    <scope>NUCLEOTIDE SEQUENCE [LARGE SCALE GENOMIC DNA]</scope>
</reference>
<evidence type="ECO:0000313" key="2">
    <source>
        <dbReference type="Proteomes" id="UP000694853"/>
    </source>
</evidence>
<sequence length="345" mass="39091">MGIRDLDEMVKEFLSYLEYGILFIYPEFSSISVYQCFTEVVTDEIGWLDFYASHVQINCKEKRPKHNTRQAEKEIIYSVVFTVCYDVFSGFAHFNRSTQQSLDTASLSYLLRCQRLLSICLQDHWAAYDKSGESPSIVDHAAFDNHTSYMGGINQSKLSLVFEVRQMSRDLTSEGCSESNFRTRSILEKAPIAAIKNNKTYGKGSSIDMSNTLHESFIKRYSIKLASTSADLWMGTVLLFMDIMVALEVLVRQAHGYKASRSQRKRLNRTKTDIIVLIPVTILMLLPVTAVGHAAILAAIKKYMPFLIPSSYSSERLDVVKQIKQTREMGDQSWGGLEDQSATVS</sequence>
<proteinExistence type="predicted"/>
<feature type="transmembrane region" description="Helical" evidence="1">
    <location>
        <begin position="272"/>
        <end position="300"/>
    </location>
</feature>
<evidence type="ECO:0000313" key="3">
    <source>
        <dbReference type="RefSeq" id="XP_027344871.1"/>
    </source>
</evidence>